<dbReference type="EMBL" id="KB454528">
    <property type="protein sequence ID" value="EME27722.1"/>
    <property type="molecule type" value="Genomic_DNA"/>
</dbReference>
<organism evidence="2 3">
    <name type="scientific">Galdieria sulphuraria</name>
    <name type="common">Red alga</name>
    <dbReference type="NCBI Taxonomy" id="130081"/>
    <lineage>
        <taxon>Eukaryota</taxon>
        <taxon>Rhodophyta</taxon>
        <taxon>Bangiophyceae</taxon>
        <taxon>Galdieriales</taxon>
        <taxon>Galdieriaceae</taxon>
        <taxon>Galdieria</taxon>
    </lineage>
</organism>
<evidence type="ECO:0000313" key="2">
    <source>
        <dbReference type="EMBL" id="EME27722.1"/>
    </source>
</evidence>
<dbReference type="Gramene" id="EME27722">
    <property type="protein sequence ID" value="EME27722"/>
    <property type="gene ID" value="Gasu_47100"/>
</dbReference>
<dbReference type="Proteomes" id="UP000030680">
    <property type="component" value="Unassembled WGS sequence"/>
</dbReference>
<proteinExistence type="predicted"/>
<evidence type="ECO:0000256" key="1">
    <source>
        <dbReference type="SAM" id="MobiDB-lite"/>
    </source>
</evidence>
<dbReference type="RefSeq" id="XP_005704242.1">
    <property type="nucleotide sequence ID" value="XM_005704185.1"/>
</dbReference>
<protein>
    <submittedName>
        <fullName evidence="2">Uncharacterized protein</fullName>
    </submittedName>
</protein>
<dbReference type="OrthoDB" id="10320382at2759"/>
<feature type="compositionally biased region" description="Basic and acidic residues" evidence="1">
    <location>
        <begin position="51"/>
        <end position="61"/>
    </location>
</feature>
<accession>M2XCP6</accession>
<sequence>MWNKLRWKQLYEPGSRRLKRQSLRTLYTNCETASKTTEDSLQRVPVTPQDAVRDASPSDKKLRWKPATDTTNGRKLLREWQIKTKEDKETLFSLASRLGYYGPSIHKIVETGDVLSLKKADPEKYFSFLIENIATVTQLSSSIYKKAQEETQERSEQLEVYLEVLLCSGQWEKVYDIYATCPHWAMFTSSALKPCVYVYSMAALWLLGDKARCSALLYKVLSVADVRTKDKFGFAVLETLRNIERLDAALQWLEFCQTERITLNIPANFLEPFVDNNDAFMVERILSFCSEYSGAKIIFVEDEQVIQRQKKKSESMLKIAIFLLENKEWSLKYMKEEQLLGIIVDNIQDSEALYGFLDGLCILNQRIQPLWIRKLLFFCKSSQSETSSFLNPCLLVSLLQRSKTLTEEVNCLALEWAKERKDFESARRLLEFLESQFCSVSPFMAQLFIQLAAEMISLEEISNVALTDKVSFSSLKQPSHVISHLEEFFQYLESKGIFISQNGLLEIENTLESSGMVDYLGIVRKRLQ</sequence>
<gene>
    <name evidence="2" type="ORF">Gasu_47100</name>
</gene>
<keyword evidence="3" id="KW-1185">Reference proteome</keyword>
<dbReference type="KEGG" id="gsl:Gasu_47100"/>
<evidence type="ECO:0000313" key="3">
    <source>
        <dbReference type="Proteomes" id="UP000030680"/>
    </source>
</evidence>
<dbReference type="GeneID" id="17086608"/>
<reference evidence="3" key="1">
    <citation type="journal article" date="2013" name="Science">
        <title>Gene transfer from bacteria and archaea facilitated evolution of an extremophilic eukaryote.</title>
        <authorList>
            <person name="Schonknecht G."/>
            <person name="Chen W.H."/>
            <person name="Ternes C.M."/>
            <person name="Barbier G.G."/>
            <person name="Shrestha R.P."/>
            <person name="Stanke M."/>
            <person name="Brautigam A."/>
            <person name="Baker B.J."/>
            <person name="Banfield J.F."/>
            <person name="Garavito R.M."/>
            <person name="Carr K."/>
            <person name="Wilkerson C."/>
            <person name="Rensing S.A."/>
            <person name="Gagneul D."/>
            <person name="Dickenson N.E."/>
            <person name="Oesterhelt C."/>
            <person name="Lercher M.J."/>
            <person name="Weber A.P."/>
        </authorList>
    </citation>
    <scope>NUCLEOTIDE SEQUENCE [LARGE SCALE GENOMIC DNA]</scope>
    <source>
        <strain evidence="3">074W</strain>
    </source>
</reference>
<name>M2XCP6_GALSU</name>
<dbReference type="AlphaFoldDB" id="M2XCP6"/>
<feature type="region of interest" description="Disordered" evidence="1">
    <location>
        <begin position="38"/>
        <end position="67"/>
    </location>
</feature>